<dbReference type="Proteomes" id="UP000237839">
    <property type="component" value="Unassembled WGS sequence"/>
</dbReference>
<dbReference type="InterPro" id="IPR029149">
    <property type="entry name" value="Creatin/AminoP/Spt16_N"/>
</dbReference>
<dbReference type="AlphaFoldDB" id="A0A2S9GVZ7"/>
<dbReference type="SUPFAM" id="SSF55920">
    <property type="entry name" value="Creatinase/aminopeptidase"/>
    <property type="match status" value="1"/>
</dbReference>
<dbReference type="InterPro" id="IPR000994">
    <property type="entry name" value="Pept_M24"/>
</dbReference>
<evidence type="ECO:0000259" key="5">
    <source>
        <dbReference type="Pfam" id="PF01321"/>
    </source>
</evidence>
<dbReference type="InterPro" id="IPR000587">
    <property type="entry name" value="Creatinase_N"/>
</dbReference>
<dbReference type="Gene3D" id="3.90.230.10">
    <property type="entry name" value="Creatinase/methionine aminopeptidase superfamily"/>
    <property type="match status" value="1"/>
</dbReference>
<keyword evidence="2" id="KW-0479">Metal-binding</keyword>
<evidence type="ECO:0000313" key="8">
    <source>
        <dbReference type="Proteomes" id="UP000237839"/>
    </source>
</evidence>
<dbReference type="InterPro" id="IPR032416">
    <property type="entry name" value="Peptidase_M24_C"/>
</dbReference>
<dbReference type="GO" id="GO:0070006">
    <property type="term" value="F:metalloaminopeptidase activity"/>
    <property type="evidence" value="ECO:0007669"/>
    <property type="project" value="InterPro"/>
</dbReference>
<dbReference type="PANTHER" id="PTHR43763">
    <property type="entry name" value="XAA-PRO AMINOPEPTIDASE 1"/>
    <property type="match status" value="1"/>
</dbReference>
<evidence type="ECO:0000313" key="7">
    <source>
        <dbReference type="EMBL" id="PRC91868.1"/>
    </source>
</evidence>
<dbReference type="GO" id="GO:0046872">
    <property type="term" value="F:metal ion binding"/>
    <property type="evidence" value="ECO:0007669"/>
    <property type="project" value="UniProtKB-KW"/>
</dbReference>
<evidence type="ECO:0000256" key="3">
    <source>
        <dbReference type="ARBA" id="ARBA00022801"/>
    </source>
</evidence>
<dbReference type="FunFam" id="3.90.230.10:FF:000004">
    <property type="entry name" value="xaa-Pro aminopeptidase 1 isoform X1"/>
    <property type="match status" value="1"/>
</dbReference>
<organism evidence="7 8">
    <name type="scientific">Solimicrobium silvestre</name>
    <dbReference type="NCBI Taxonomy" id="2099400"/>
    <lineage>
        <taxon>Bacteria</taxon>
        <taxon>Pseudomonadati</taxon>
        <taxon>Pseudomonadota</taxon>
        <taxon>Betaproteobacteria</taxon>
        <taxon>Burkholderiales</taxon>
        <taxon>Oxalobacteraceae</taxon>
        <taxon>Solimicrobium</taxon>
    </lineage>
</organism>
<feature type="domain" description="Peptidase M24" evidence="4">
    <location>
        <begin position="327"/>
        <end position="541"/>
    </location>
</feature>
<proteinExistence type="inferred from homology"/>
<reference evidence="7 8" key="1">
    <citation type="submission" date="2018-02" db="EMBL/GenBank/DDBJ databases">
        <title>Solimicrobium silvestre gen. nov., sp. nov., isolated from alpine forest soil.</title>
        <authorList>
            <person name="Margesin R."/>
            <person name="Albuquerque L."/>
            <person name="Zhang D.-C."/>
            <person name="Froufe H.J.C."/>
            <person name="Severino R."/>
            <person name="Roxo I."/>
            <person name="Egas C."/>
            <person name="Da Costa M.S."/>
        </authorList>
    </citation>
    <scope>NUCLEOTIDE SEQUENCE [LARGE SCALE GENOMIC DNA]</scope>
    <source>
        <strain evidence="7 8">S20-91</strain>
    </source>
</reference>
<dbReference type="InterPro" id="IPR036005">
    <property type="entry name" value="Creatinase/aminopeptidase-like"/>
</dbReference>
<dbReference type="CDD" id="cd01085">
    <property type="entry name" value="APP"/>
    <property type="match status" value="1"/>
</dbReference>
<name>A0A2S9GVZ7_9BURK</name>
<comment type="caution">
    <text evidence="7">The sequence shown here is derived from an EMBL/GenBank/DDBJ whole genome shotgun (WGS) entry which is preliminary data.</text>
</comment>
<dbReference type="Gene3D" id="3.40.350.10">
    <property type="entry name" value="Creatinase/prolidase N-terminal domain"/>
    <property type="match status" value="2"/>
</dbReference>
<evidence type="ECO:0000259" key="4">
    <source>
        <dbReference type="Pfam" id="PF00557"/>
    </source>
</evidence>
<feature type="domain" description="Creatinase N-terminal" evidence="5">
    <location>
        <begin position="23"/>
        <end position="150"/>
    </location>
</feature>
<dbReference type="PANTHER" id="PTHR43763:SF6">
    <property type="entry name" value="XAA-PRO AMINOPEPTIDASE 1"/>
    <property type="match status" value="1"/>
</dbReference>
<keyword evidence="3" id="KW-0378">Hydrolase</keyword>
<accession>A0A2S9GVZ7</accession>
<evidence type="ECO:0000256" key="2">
    <source>
        <dbReference type="ARBA" id="ARBA00022723"/>
    </source>
</evidence>
<keyword evidence="8" id="KW-1185">Reference proteome</keyword>
<evidence type="ECO:0000259" key="6">
    <source>
        <dbReference type="Pfam" id="PF16188"/>
    </source>
</evidence>
<evidence type="ECO:0000256" key="1">
    <source>
        <dbReference type="ARBA" id="ARBA00008766"/>
    </source>
</evidence>
<dbReference type="OrthoDB" id="9806388at2"/>
<gene>
    <name evidence="7" type="ORF">S2091_3424</name>
</gene>
<protein>
    <submittedName>
        <fullName evidence="7">Metallopeptidase family M24</fullName>
    </submittedName>
</protein>
<feature type="domain" description="Peptidase M24 C-terminal" evidence="6">
    <location>
        <begin position="552"/>
        <end position="611"/>
    </location>
</feature>
<dbReference type="EMBL" id="PUGF01000018">
    <property type="protein sequence ID" value="PRC91868.1"/>
    <property type="molecule type" value="Genomic_DNA"/>
</dbReference>
<dbReference type="Pfam" id="PF01321">
    <property type="entry name" value="Creatinase_N"/>
    <property type="match status" value="1"/>
</dbReference>
<comment type="similarity">
    <text evidence="1">Belongs to the peptidase M24B family.</text>
</comment>
<dbReference type="RefSeq" id="WP_105533173.1">
    <property type="nucleotide sequence ID" value="NZ_PUGF01000018.1"/>
</dbReference>
<dbReference type="Pfam" id="PF16188">
    <property type="entry name" value="Peptidase_M24_C"/>
    <property type="match status" value="1"/>
</dbReference>
<dbReference type="GO" id="GO:0005737">
    <property type="term" value="C:cytoplasm"/>
    <property type="evidence" value="ECO:0007669"/>
    <property type="project" value="UniProtKB-ARBA"/>
</dbReference>
<dbReference type="Pfam" id="PF00557">
    <property type="entry name" value="Peptidase_M24"/>
    <property type="match status" value="1"/>
</dbReference>
<sequence>MPNSSSASAALSSSHSSQIIPQRLALLRQHMASNGIHACLIPSADPHLSEYLPARWQGRAWFSGFTGSVGTLIVTTNFAGLWVDTRYWVQAEQDLIGTGVQMMKIASAGATDHIDWLAANLNADQTVSVDGMILSLAIARQLEQSLSARQIKLNTKLDLLNAAWPDRPSLPTEAVFEHGAPYAVQSRSEKLALVRAAMQELGADAHLISSVDDIAWLLNLRGSDVSYNPVFLAHALINQEHVELFIGKGKIPAELQSALAAQHIHCRDYQQITSALAELPSNSTLLVEPRRVTLGILESCPASVKKIDAINPSTFLKSRKSSAEVQHIRNTMEQDGAALCEFFAWFDNTIGKQVITEMDVDTQICAARAKRPDFVSPSFGTIAGFNANGAMPHYHATPESNTVIEGNGFLLIDSGGQYLGGTTDITRVVAIGQPSAEQKRDFALELKSVIALSVAQFPVGTRAPLLDAIARAPMWAAGLNYGHGTGHGVGYFLNVHEGPHNISWLTPPEPQTAMQLGMITSIEPGIYRPGKWGIRIENLVLNVPGDSTEFGEFIRFETLTLCPIDTRCLDKSHLTQVEIDWINNYHATVKQRLTPLVTGDALAWLERSTVAI</sequence>
<dbReference type="SUPFAM" id="SSF53092">
    <property type="entry name" value="Creatinase/prolidase N-terminal domain"/>
    <property type="match status" value="1"/>
</dbReference>
<dbReference type="Pfam" id="PF16189">
    <property type="entry name" value="Creatinase_N_2"/>
    <property type="match status" value="1"/>
</dbReference>
<dbReference type="InterPro" id="IPR050422">
    <property type="entry name" value="X-Pro_aminopeptidase_P"/>
</dbReference>
<dbReference type="InterPro" id="IPR033740">
    <property type="entry name" value="Pept_M24B"/>
</dbReference>